<name>A0A4U1J6Y1_9BACT</name>
<feature type="active site" evidence="10 12">
    <location>
        <position position="722"/>
    </location>
</feature>
<dbReference type="SUPFAM" id="SSF54211">
    <property type="entry name" value="Ribosomal protein S5 domain 2-like"/>
    <property type="match status" value="1"/>
</dbReference>
<keyword evidence="8 10" id="KW-0346">Stress response</keyword>
<dbReference type="PROSITE" id="PS01046">
    <property type="entry name" value="LON_SER"/>
    <property type="match status" value="1"/>
</dbReference>
<dbReference type="SUPFAM" id="SSF52540">
    <property type="entry name" value="P-loop containing nucleoside triphosphate hydrolases"/>
    <property type="match status" value="1"/>
</dbReference>
<evidence type="ECO:0000256" key="2">
    <source>
        <dbReference type="ARBA" id="ARBA00022490"/>
    </source>
</evidence>
<comment type="induction">
    <text evidence="10">By heat shock.</text>
</comment>
<dbReference type="GO" id="GO:0034605">
    <property type="term" value="P:cellular response to heat"/>
    <property type="evidence" value="ECO:0007669"/>
    <property type="project" value="UniProtKB-UniRule"/>
</dbReference>
<dbReference type="InterPro" id="IPR008268">
    <property type="entry name" value="Peptidase_S16_AS"/>
</dbReference>
<dbReference type="FunFam" id="3.40.50.300:FF:000021">
    <property type="entry name" value="Lon protease homolog"/>
    <property type="match status" value="1"/>
</dbReference>
<evidence type="ECO:0000259" key="17">
    <source>
        <dbReference type="PROSITE" id="PS51786"/>
    </source>
</evidence>
<dbReference type="InterPro" id="IPR008269">
    <property type="entry name" value="Lon_proteolytic"/>
</dbReference>
<dbReference type="Pfam" id="PF22667">
    <property type="entry name" value="Lon_lid"/>
    <property type="match status" value="1"/>
</dbReference>
<evidence type="ECO:0000256" key="3">
    <source>
        <dbReference type="ARBA" id="ARBA00022670"/>
    </source>
</evidence>
<evidence type="ECO:0000256" key="1">
    <source>
        <dbReference type="ARBA" id="ARBA00004496"/>
    </source>
</evidence>
<evidence type="ECO:0000256" key="5">
    <source>
        <dbReference type="ARBA" id="ARBA00022801"/>
    </source>
</evidence>
<dbReference type="InterPro" id="IPR027065">
    <property type="entry name" value="Lon_Prtase"/>
</dbReference>
<feature type="domain" description="Lon proteolytic" evidence="17">
    <location>
        <begin position="592"/>
        <end position="773"/>
    </location>
</feature>
<dbReference type="InterPro" id="IPR003593">
    <property type="entry name" value="AAA+_ATPase"/>
</dbReference>
<dbReference type="PRINTS" id="PR00830">
    <property type="entry name" value="ENDOLAPTASE"/>
</dbReference>
<evidence type="ECO:0000256" key="8">
    <source>
        <dbReference type="ARBA" id="ARBA00023016"/>
    </source>
</evidence>
<dbReference type="Gene3D" id="1.10.8.60">
    <property type="match status" value="1"/>
</dbReference>
<dbReference type="CDD" id="cd19500">
    <property type="entry name" value="RecA-like_Lon"/>
    <property type="match status" value="1"/>
</dbReference>
<dbReference type="FunFam" id="1.20.5.5270:FF:000002">
    <property type="entry name" value="Lon protease homolog"/>
    <property type="match status" value="1"/>
</dbReference>
<dbReference type="Proteomes" id="UP000309215">
    <property type="component" value="Unassembled WGS sequence"/>
</dbReference>
<comment type="subunit">
    <text evidence="10 11">Homohexamer. Organized in a ring with a central cavity.</text>
</comment>
<dbReference type="HAMAP" id="MF_01973">
    <property type="entry name" value="lon_bact"/>
    <property type="match status" value="1"/>
</dbReference>
<dbReference type="GO" id="GO:0016887">
    <property type="term" value="F:ATP hydrolysis activity"/>
    <property type="evidence" value="ECO:0007669"/>
    <property type="project" value="UniProtKB-UniRule"/>
</dbReference>
<dbReference type="PROSITE" id="PS51786">
    <property type="entry name" value="LON_PROTEOLYTIC"/>
    <property type="match status" value="1"/>
</dbReference>
<feature type="binding site" evidence="10 13">
    <location>
        <begin position="354"/>
        <end position="361"/>
    </location>
    <ligand>
        <name>ATP</name>
        <dbReference type="ChEBI" id="CHEBI:30616"/>
    </ligand>
</feature>
<dbReference type="InterPro" id="IPR004815">
    <property type="entry name" value="Lon_bac/euk-typ"/>
</dbReference>
<evidence type="ECO:0000256" key="13">
    <source>
        <dbReference type="PIRSR" id="PIRSR001174-2"/>
    </source>
</evidence>
<dbReference type="Gene3D" id="2.30.130.40">
    <property type="entry name" value="LON domain-like"/>
    <property type="match status" value="1"/>
</dbReference>
<evidence type="ECO:0000256" key="9">
    <source>
        <dbReference type="ARBA" id="ARBA00050665"/>
    </source>
</evidence>
<comment type="similarity">
    <text evidence="10 11 14 15">Belongs to the peptidase S16 family.</text>
</comment>
<evidence type="ECO:0000256" key="12">
    <source>
        <dbReference type="PIRSR" id="PIRSR001174-1"/>
    </source>
</evidence>
<dbReference type="InterPro" id="IPR015947">
    <property type="entry name" value="PUA-like_sf"/>
</dbReference>
<dbReference type="Gene3D" id="3.40.50.300">
    <property type="entry name" value="P-loop containing nucleotide triphosphate hydrolases"/>
    <property type="match status" value="1"/>
</dbReference>
<dbReference type="GO" id="GO:0004252">
    <property type="term" value="F:serine-type endopeptidase activity"/>
    <property type="evidence" value="ECO:0007669"/>
    <property type="project" value="UniProtKB-UniRule"/>
</dbReference>
<dbReference type="Gene3D" id="1.20.58.1480">
    <property type="match status" value="1"/>
</dbReference>
<dbReference type="OrthoDB" id="5477751at2"/>
<dbReference type="InterPro" id="IPR014721">
    <property type="entry name" value="Ribsml_uS5_D2-typ_fold_subgr"/>
</dbReference>
<dbReference type="InterPro" id="IPR003959">
    <property type="entry name" value="ATPase_AAA_core"/>
</dbReference>
<dbReference type="AlphaFoldDB" id="A0A4U1J6Y1"/>
<evidence type="ECO:0000259" key="18">
    <source>
        <dbReference type="PROSITE" id="PS51787"/>
    </source>
</evidence>
<dbReference type="Gene3D" id="1.20.5.5270">
    <property type="match status" value="1"/>
</dbReference>
<comment type="subcellular location">
    <subcellularLocation>
        <location evidence="1 10 11">Cytoplasm</location>
    </subcellularLocation>
</comment>
<comment type="function">
    <text evidence="10">ATP-dependent serine protease that mediates the selective degradation of mutant and abnormal proteins as well as certain short-lived regulatory proteins. Required for cellular homeostasis and for survival from DNA damage and developmental changes induced by stress. Degrades polypeptides processively to yield small peptide fragments that are 5 to 10 amino acids long. Binds to DNA in a double-stranded, site-specific manner.</text>
</comment>
<dbReference type="InterPro" id="IPR046336">
    <property type="entry name" value="Lon_prtase_N_sf"/>
</dbReference>
<dbReference type="NCBIfam" id="TIGR00763">
    <property type="entry name" value="lon"/>
    <property type="match status" value="1"/>
</dbReference>
<dbReference type="GO" id="GO:0005524">
    <property type="term" value="F:ATP binding"/>
    <property type="evidence" value="ECO:0007669"/>
    <property type="project" value="UniProtKB-UniRule"/>
</dbReference>
<sequence>MTTLRDGARVPSSPFPVLPLRNGVLFPGAVIALPIGRERSVSLVRTLSKGDVIGVLTQKDRNVGDPSEADLYRLGTFARVVETGRLPSGDMKLVIEGVGRMRLDRIVRRDPFWLAEGEVAAEGSESSEEAKLFARALFDQVRELGRGIENSIDPSLAEEEPGLFADRVSALLGLTSDKDMRVLEALDVVERLRIVAGFVIEQKSLSEVKRKIEQDVRREIGNHQREAILREQLRAIKKELGDESEGDETGKLRERLDKANVPDEVRVVADRELKRLEALSPQQAEYNVIRTYLDWIAELPWSERADAKDDIDAVGKKLDEDHYGLGDVKRRILEHIAVLKLKGTAKGSILCLAGPPGVGKTSIGQSIADATGRPFVRIALGGVRDEAEIRGHRRTYVAALPGRIVHGMKKAKVKNPVVLLDEIDKLAVGWAGNPEAALLEVLDPEQNKTFQDHYLELPFDLSEVLFVCTANDLGTLSAPLRDRLEIIEVPGYTPDEKAQIARRHLLPKQLAAHGIPEGTLTITDDALRAIVRDYTREAGVRQLEREIKKLCRALSLEVARAKDEKPNLHVEEGDLGKYLGKVKFFAEVAERTASPGVATGMAWTPVGGDILFIETSRMPGRGRVEITGQLGDVMKESAKAALSYVKSHAAELGVDAAKLEEEDLHIHVPAGAVPKDGPSAGVTMFTALTSLLSSRRVRSDTAMTGECTLRGRVLPVGGIKSKVMAAHRAGIKRVILPQKNARDVEEVPEEVRSALTFVFAEDMSQVIHAALEERPAEEETVPLGSDEASAGGGAQAVH</sequence>
<dbReference type="GO" id="GO:0006515">
    <property type="term" value="P:protein quality control for misfolded or incompletely synthesized proteins"/>
    <property type="evidence" value="ECO:0007669"/>
    <property type="project" value="UniProtKB-UniRule"/>
</dbReference>
<protein>
    <recommendedName>
        <fullName evidence="10 11">Lon protease</fullName>
        <ecNumber evidence="10 11">3.4.21.53</ecNumber>
    </recommendedName>
    <alternativeName>
        <fullName evidence="10">ATP-dependent protease La</fullName>
    </alternativeName>
</protein>
<keyword evidence="7 10" id="KW-0067">ATP-binding</keyword>
<dbReference type="Gene3D" id="3.30.230.10">
    <property type="match status" value="1"/>
</dbReference>
<dbReference type="Pfam" id="PF00004">
    <property type="entry name" value="AAA"/>
    <property type="match status" value="1"/>
</dbReference>
<dbReference type="GO" id="GO:0004176">
    <property type="term" value="F:ATP-dependent peptidase activity"/>
    <property type="evidence" value="ECO:0007669"/>
    <property type="project" value="UniProtKB-UniRule"/>
</dbReference>
<organism evidence="19 20">
    <name type="scientific">Polyangium fumosum</name>
    <dbReference type="NCBI Taxonomy" id="889272"/>
    <lineage>
        <taxon>Bacteria</taxon>
        <taxon>Pseudomonadati</taxon>
        <taxon>Myxococcota</taxon>
        <taxon>Polyangia</taxon>
        <taxon>Polyangiales</taxon>
        <taxon>Polyangiaceae</taxon>
        <taxon>Polyangium</taxon>
    </lineage>
</organism>
<evidence type="ECO:0000256" key="6">
    <source>
        <dbReference type="ARBA" id="ARBA00022825"/>
    </source>
</evidence>
<evidence type="ECO:0000256" key="11">
    <source>
        <dbReference type="PIRNR" id="PIRNR001174"/>
    </source>
</evidence>
<dbReference type="RefSeq" id="WP_136932070.1">
    <property type="nucleotide sequence ID" value="NZ_SSMQ01000032.1"/>
</dbReference>
<keyword evidence="6 10" id="KW-0720">Serine protease</keyword>
<dbReference type="InterPro" id="IPR054594">
    <property type="entry name" value="Lon_lid"/>
</dbReference>
<comment type="caution">
    <text evidence="19">The sequence shown here is derived from an EMBL/GenBank/DDBJ whole genome shotgun (WGS) entry which is preliminary data.</text>
</comment>
<keyword evidence="4 10" id="KW-0547">Nucleotide-binding</keyword>
<evidence type="ECO:0000256" key="4">
    <source>
        <dbReference type="ARBA" id="ARBA00022741"/>
    </source>
</evidence>
<evidence type="ECO:0000256" key="16">
    <source>
        <dbReference type="SAM" id="MobiDB-lite"/>
    </source>
</evidence>
<accession>A0A4U1J6Y1</accession>
<evidence type="ECO:0000256" key="14">
    <source>
        <dbReference type="PROSITE-ProRule" id="PRU01122"/>
    </source>
</evidence>
<feature type="region of interest" description="Disordered" evidence="16">
    <location>
        <begin position="775"/>
        <end position="798"/>
    </location>
</feature>
<dbReference type="InterPro" id="IPR003111">
    <property type="entry name" value="Lon_prtase_N"/>
</dbReference>
<dbReference type="FunFam" id="3.30.230.10:FF:000019">
    <property type="entry name" value="Lon protease homolog 2, peroxisomal"/>
    <property type="match status" value="1"/>
</dbReference>
<keyword evidence="3 10" id="KW-0645">Protease</keyword>
<dbReference type="Pfam" id="PF02190">
    <property type="entry name" value="LON_substr_bdg"/>
    <property type="match status" value="1"/>
</dbReference>
<dbReference type="EMBL" id="SSMQ01000032">
    <property type="protein sequence ID" value="TKD03090.1"/>
    <property type="molecule type" value="Genomic_DNA"/>
</dbReference>
<reference evidence="19 20" key="1">
    <citation type="submission" date="2019-04" db="EMBL/GenBank/DDBJ databases">
        <authorList>
            <person name="Li Y."/>
            <person name="Wang J."/>
        </authorList>
    </citation>
    <scope>NUCLEOTIDE SEQUENCE [LARGE SCALE GENOMIC DNA]</scope>
    <source>
        <strain evidence="19 20">DSM 14668</strain>
    </source>
</reference>
<dbReference type="Pfam" id="PF05362">
    <property type="entry name" value="Lon_C"/>
    <property type="match status" value="1"/>
</dbReference>
<evidence type="ECO:0000256" key="7">
    <source>
        <dbReference type="ARBA" id="ARBA00022840"/>
    </source>
</evidence>
<keyword evidence="20" id="KW-1185">Reference proteome</keyword>
<evidence type="ECO:0000313" key="20">
    <source>
        <dbReference type="Proteomes" id="UP000309215"/>
    </source>
</evidence>
<comment type="catalytic activity">
    <reaction evidence="9 10 11 14">
        <text>Hydrolysis of proteins in presence of ATP.</text>
        <dbReference type="EC" id="3.4.21.53"/>
    </reaction>
</comment>
<dbReference type="GO" id="GO:0043565">
    <property type="term" value="F:sequence-specific DNA binding"/>
    <property type="evidence" value="ECO:0007669"/>
    <property type="project" value="UniProtKB-UniRule"/>
</dbReference>
<dbReference type="PANTHER" id="PTHR10046">
    <property type="entry name" value="ATP DEPENDENT LON PROTEASE FAMILY MEMBER"/>
    <property type="match status" value="1"/>
</dbReference>
<dbReference type="InterPro" id="IPR027417">
    <property type="entry name" value="P-loop_NTPase"/>
</dbReference>
<evidence type="ECO:0000313" key="19">
    <source>
        <dbReference type="EMBL" id="TKD03090.1"/>
    </source>
</evidence>
<dbReference type="SMART" id="SM00382">
    <property type="entry name" value="AAA"/>
    <property type="match status" value="1"/>
</dbReference>
<feature type="domain" description="Lon N-terminal" evidence="18">
    <location>
        <begin position="15"/>
        <end position="203"/>
    </location>
</feature>
<dbReference type="InterPro" id="IPR020568">
    <property type="entry name" value="Ribosomal_Su5_D2-typ_SF"/>
</dbReference>
<evidence type="ECO:0000256" key="15">
    <source>
        <dbReference type="RuleBase" id="RU000591"/>
    </source>
</evidence>
<gene>
    <name evidence="10 19" type="primary">lon</name>
    <name evidence="19" type="ORF">E8A74_27595</name>
</gene>
<dbReference type="InterPro" id="IPR027543">
    <property type="entry name" value="Lon_bac"/>
</dbReference>
<keyword evidence="5 10" id="KW-0378">Hydrolase</keyword>
<dbReference type="GO" id="GO:0005737">
    <property type="term" value="C:cytoplasm"/>
    <property type="evidence" value="ECO:0007669"/>
    <property type="project" value="UniProtKB-SubCell"/>
</dbReference>
<keyword evidence="2 10" id="KW-0963">Cytoplasm</keyword>
<feature type="active site" evidence="10 12">
    <location>
        <position position="679"/>
    </location>
</feature>
<dbReference type="PIRSF" id="PIRSF001174">
    <property type="entry name" value="Lon_proteas"/>
    <property type="match status" value="1"/>
</dbReference>
<dbReference type="PROSITE" id="PS51787">
    <property type="entry name" value="LON_N"/>
    <property type="match status" value="1"/>
</dbReference>
<dbReference type="SUPFAM" id="SSF88697">
    <property type="entry name" value="PUA domain-like"/>
    <property type="match status" value="1"/>
</dbReference>
<proteinExistence type="evidence at transcript level"/>
<dbReference type="EC" id="3.4.21.53" evidence="10 11"/>
<dbReference type="SMART" id="SM00464">
    <property type="entry name" value="LON"/>
    <property type="match status" value="1"/>
</dbReference>
<evidence type="ECO:0000256" key="10">
    <source>
        <dbReference type="HAMAP-Rule" id="MF_01973"/>
    </source>
</evidence>